<dbReference type="AlphaFoldDB" id="A0A0K8VNN9"/>
<gene>
    <name evidence="2" type="ORF">c0_g1_i1</name>
</gene>
<proteinExistence type="predicted"/>
<name>A0A0K8VNN9_BACLA</name>
<organism evidence="2">
    <name type="scientific">Bactrocera latifrons</name>
    <name type="common">Malaysian fruit fly</name>
    <name type="synonym">Chaetodacus latifrons</name>
    <dbReference type="NCBI Taxonomy" id="174628"/>
    <lineage>
        <taxon>Eukaryota</taxon>
        <taxon>Metazoa</taxon>
        <taxon>Ecdysozoa</taxon>
        <taxon>Arthropoda</taxon>
        <taxon>Hexapoda</taxon>
        <taxon>Insecta</taxon>
        <taxon>Pterygota</taxon>
        <taxon>Neoptera</taxon>
        <taxon>Endopterygota</taxon>
        <taxon>Diptera</taxon>
        <taxon>Brachycera</taxon>
        <taxon>Muscomorpha</taxon>
        <taxon>Tephritoidea</taxon>
        <taxon>Tephritidae</taxon>
        <taxon>Bactrocera</taxon>
        <taxon>Bactrocera</taxon>
    </lineage>
</organism>
<feature type="chain" id="PRO_5005522286" evidence="1">
    <location>
        <begin position="23"/>
        <end position="207"/>
    </location>
</feature>
<accession>A0A0K8VNN9</accession>
<dbReference type="EMBL" id="GDHF01011846">
    <property type="protein sequence ID" value="JAI40468.1"/>
    <property type="molecule type" value="Transcribed_RNA"/>
</dbReference>
<evidence type="ECO:0000256" key="1">
    <source>
        <dbReference type="SAM" id="SignalP"/>
    </source>
</evidence>
<keyword evidence="1" id="KW-0732">Signal</keyword>
<evidence type="ECO:0000313" key="2">
    <source>
        <dbReference type="EMBL" id="JAI40468.1"/>
    </source>
</evidence>
<dbReference type="OrthoDB" id="8033611at2759"/>
<protein>
    <submittedName>
        <fullName evidence="2">Uncharacterized protein</fullName>
    </submittedName>
</protein>
<sequence length="207" mass="22376">MWHYTPAICLCAALAVMQAARAAQLPNYVPPQYYHYPTPRHPLNIPANVGQQYQFQQQYSAYAPQRYVQPQQQQQQYYQQAQPSAKVTQQFSSPALENAAFTSALTSQGYTFGGNSLAAASVSAARALPSALSLPPSIAQSLESSNDIASEGAIDSSDSSVNLKLPLPVNIAPIKVQPLPLQAGASFSDLANAVTSYGTVYPQRKRR</sequence>
<reference evidence="2" key="1">
    <citation type="submission" date="2015-06" db="EMBL/GenBank/DDBJ databases">
        <authorList>
            <person name="Hoefler B.C."/>
            <person name="Straight P.D."/>
        </authorList>
    </citation>
    <scope>NUCLEOTIDE SEQUENCE</scope>
</reference>
<feature type="signal peptide" evidence="1">
    <location>
        <begin position="1"/>
        <end position="22"/>
    </location>
</feature>